<proteinExistence type="predicted"/>
<evidence type="ECO:0000256" key="1">
    <source>
        <dbReference type="ARBA" id="ARBA00022574"/>
    </source>
</evidence>
<keyword evidence="7" id="KW-1185">Reference proteome</keyword>
<dbReference type="InterPro" id="IPR036322">
    <property type="entry name" value="WD40_repeat_dom_sf"/>
</dbReference>
<keyword evidence="1 4" id="KW-0853">WD repeat</keyword>
<evidence type="ECO:0000313" key="6">
    <source>
        <dbReference type="EMBL" id="VDD74455.1"/>
    </source>
</evidence>
<keyword evidence="2" id="KW-0677">Repeat</keyword>
<dbReference type="AlphaFoldDB" id="A0A158QS84"/>
<dbReference type="EMBL" id="UXSR01000040">
    <property type="protein sequence ID" value="VDD74455.1"/>
    <property type="molecule type" value="Genomic_DNA"/>
</dbReference>
<evidence type="ECO:0000256" key="3">
    <source>
        <dbReference type="ARBA" id="ARBA00045213"/>
    </source>
</evidence>
<dbReference type="InterPro" id="IPR001680">
    <property type="entry name" value="WD40_rpt"/>
</dbReference>
<dbReference type="Pfam" id="PF00400">
    <property type="entry name" value="WD40"/>
    <property type="match status" value="2"/>
</dbReference>
<dbReference type="Proteomes" id="UP000267029">
    <property type="component" value="Unassembled WGS sequence"/>
</dbReference>
<protein>
    <submittedName>
        <fullName evidence="8 9">WD_REPEATS_REGION domain-containing protein</fullName>
    </submittedName>
</protein>
<dbReference type="STRING" id="53468.A0A158QS84"/>
<feature type="compositionally biased region" description="Acidic residues" evidence="5">
    <location>
        <begin position="374"/>
        <end position="396"/>
    </location>
</feature>
<gene>
    <name evidence="6" type="ORF">MCOS_LOCUS458</name>
</gene>
<dbReference type="PROSITE" id="PS50294">
    <property type="entry name" value="WD_REPEATS_REGION"/>
    <property type="match status" value="1"/>
</dbReference>
<accession>A0A158QS84</accession>
<dbReference type="InterPro" id="IPR051959">
    <property type="entry name" value="PAK1-Kinase_Regulator"/>
</dbReference>
<sequence>MSSTIPLRLYVACGSYDGSVFAMSYDHLTLSETGQIRLKAEFIDPDAHPSPVTALAVCGDVVVSGSTDEAIQIFSLSKHCRMGCLEVHTGSIRHLVFADSRHFLSAGEDACLAIWRRPNSRNATTATWQCIRQMRRHKGPITSLCLHPSSRIAFTLSEDKTLRVWNLMRGRQAYTTRLKSLNAEGASAIDITGHFLLISWPYDRLDVVDLNQNKDKPVLSAKFSTSFSVPPVVFHEDEEHLYLLIGFGNKIKAFRCPIAATMANASKLEPLGESRLPGKRLKFLKVLPWPAQLVSSQPDLYGGRRRLVTLVTTDIDGSYVRGYAVDLETSTDISSPDALRPVFAYDIRDIRLTRIDTVWASTGLDKDELQSADVDMEEEEDDGTSEEEVDKDDESV</sequence>
<reference evidence="8 9" key="2">
    <citation type="submission" date="2019-11" db="UniProtKB">
        <authorList>
            <consortium name="WormBaseParasite"/>
        </authorList>
    </citation>
    <scope>IDENTIFICATION</scope>
</reference>
<dbReference type="PANTHER" id="PTHR44675">
    <property type="entry name" value="PAK1 INTERACTING PROTEIN 1"/>
    <property type="match status" value="1"/>
</dbReference>
<name>A0A158QS84_MESCO</name>
<dbReference type="InterPro" id="IPR015943">
    <property type="entry name" value="WD40/YVTN_repeat-like_dom_sf"/>
</dbReference>
<dbReference type="InterPro" id="IPR019775">
    <property type="entry name" value="WD40_repeat_CS"/>
</dbReference>
<evidence type="ECO:0000256" key="4">
    <source>
        <dbReference type="PROSITE-ProRule" id="PRU00221"/>
    </source>
</evidence>
<dbReference type="PROSITE" id="PS00678">
    <property type="entry name" value="WD_REPEATS_1"/>
    <property type="match status" value="1"/>
</dbReference>
<evidence type="ECO:0000313" key="7">
    <source>
        <dbReference type="Proteomes" id="UP000267029"/>
    </source>
</evidence>
<dbReference type="OrthoDB" id="308449at2759"/>
<dbReference type="WBParaSite" id="MCU_002991-RB">
    <property type="protein sequence ID" value="MCU_002991-RB"/>
    <property type="gene ID" value="MCU_002991"/>
</dbReference>
<reference evidence="6 7" key="1">
    <citation type="submission" date="2018-10" db="EMBL/GenBank/DDBJ databases">
        <authorList>
            <consortium name="Pathogen Informatics"/>
        </authorList>
    </citation>
    <scope>NUCLEOTIDE SEQUENCE [LARGE SCALE GENOMIC DNA]</scope>
</reference>
<evidence type="ECO:0000256" key="5">
    <source>
        <dbReference type="SAM" id="MobiDB-lite"/>
    </source>
</evidence>
<feature type="region of interest" description="Disordered" evidence="5">
    <location>
        <begin position="368"/>
        <end position="396"/>
    </location>
</feature>
<dbReference type="PROSITE" id="PS50082">
    <property type="entry name" value="WD_REPEATS_2"/>
    <property type="match status" value="2"/>
</dbReference>
<dbReference type="Gene3D" id="2.130.10.10">
    <property type="entry name" value="YVTN repeat-like/Quinoprotein amine dehydrogenase"/>
    <property type="match status" value="1"/>
</dbReference>
<comment type="function">
    <text evidence="3">Negatively regulates the PAK1 kinase. PAK1 is a member of the PAK kinase family, which has been shown to play a positive role in the regulation of signaling pathways involving MAPK8 and RELA. PAK1 exists as an inactive homodimer, which is activated by binding of small GTPases such as CDC42 to an N-terminal regulatory domain. PAK1IP1 also binds to the N-terminus of PAK1, and inhibits the specific activation of PAK1 by CDC42. May be involved in ribosomal large subunit assembly.</text>
</comment>
<evidence type="ECO:0000313" key="8">
    <source>
        <dbReference type="WBParaSite" id="MCU_002991-RA"/>
    </source>
</evidence>
<feature type="repeat" description="WD" evidence="4">
    <location>
        <begin position="85"/>
        <end position="125"/>
    </location>
</feature>
<evidence type="ECO:0000256" key="2">
    <source>
        <dbReference type="ARBA" id="ARBA00022737"/>
    </source>
</evidence>
<organism evidence="8">
    <name type="scientific">Mesocestoides corti</name>
    <name type="common">Flatworm</name>
    <dbReference type="NCBI Taxonomy" id="53468"/>
    <lineage>
        <taxon>Eukaryota</taxon>
        <taxon>Metazoa</taxon>
        <taxon>Spiralia</taxon>
        <taxon>Lophotrochozoa</taxon>
        <taxon>Platyhelminthes</taxon>
        <taxon>Cestoda</taxon>
        <taxon>Eucestoda</taxon>
        <taxon>Cyclophyllidea</taxon>
        <taxon>Mesocestoididae</taxon>
        <taxon>Mesocestoides</taxon>
    </lineage>
</organism>
<dbReference type="SMART" id="SM00320">
    <property type="entry name" value="WD40"/>
    <property type="match status" value="3"/>
</dbReference>
<dbReference type="WBParaSite" id="MCU_002991-RA">
    <property type="protein sequence ID" value="MCU_002991-RA"/>
    <property type="gene ID" value="MCU_002991"/>
</dbReference>
<dbReference type="SUPFAM" id="SSF50978">
    <property type="entry name" value="WD40 repeat-like"/>
    <property type="match status" value="1"/>
</dbReference>
<dbReference type="PANTHER" id="PTHR44675:SF1">
    <property type="entry name" value="P21-ACTIVATED PROTEIN KINASE-INTERACTING PROTEIN 1"/>
    <property type="match status" value="1"/>
</dbReference>
<feature type="repeat" description="WD" evidence="4">
    <location>
        <begin position="134"/>
        <end position="175"/>
    </location>
</feature>
<evidence type="ECO:0000313" key="9">
    <source>
        <dbReference type="WBParaSite" id="MCU_002991-RB"/>
    </source>
</evidence>